<organism evidence="2 3">
    <name type="scientific">Babjeviella inositovora NRRL Y-12698</name>
    <dbReference type="NCBI Taxonomy" id="984486"/>
    <lineage>
        <taxon>Eukaryota</taxon>
        <taxon>Fungi</taxon>
        <taxon>Dikarya</taxon>
        <taxon>Ascomycota</taxon>
        <taxon>Saccharomycotina</taxon>
        <taxon>Pichiomycetes</taxon>
        <taxon>Serinales incertae sedis</taxon>
        <taxon>Babjeviella</taxon>
    </lineage>
</organism>
<dbReference type="PANTHER" id="PTHR28139:SF1">
    <property type="entry name" value="UPF0768 PROTEIN YBL029C-A"/>
    <property type="match status" value="1"/>
</dbReference>
<reference evidence="3" key="1">
    <citation type="submission" date="2016-05" db="EMBL/GenBank/DDBJ databases">
        <title>Comparative genomics of biotechnologically important yeasts.</title>
        <authorList>
            <consortium name="DOE Joint Genome Institute"/>
            <person name="Riley R."/>
            <person name="Haridas S."/>
            <person name="Wolfe K.H."/>
            <person name="Lopes M.R."/>
            <person name="Hittinger C.T."/>
            <person name="Goker M."/>
            <person name="Salamov A."/>
            <person name="Wisecaver J."/>
            <person name="Long T.M."/>
            <person name="Aerts A.L."/>
            <person name="Barry K."/>
            <person name="Choi C."/>
            <person name="Clum A."/>
            <person name="Coughlan A.Y."/>
            <person name="Deshpande S."/>
            <person name="Douglass A.P."/>
            <person name="Hanson S.J."/>
            <person name="Klenk H.-P."/>
            <person name="Labutti K."/>
            <person name="Lapidus A."/>
            <person name="Lindquist E."/>
            <person name="Lipzen A."/>
            <person name="Meier-Kolthoff J.P."/>
            <person name="Ohm R.A."/>
            <person name="Otillar R.P."/>
            <person name="Pangilinan J."/>
            <person name="Peng Y."/>
            <person name="Rokas A."/>
            <person name="Rosa C.A."/>
            <person name="Scheuner C."/>
            <person name="Sibirny A.A."/>
            <person name="Slot J.C."/>
            <person name="Stielow J.B."/>
            <person name="Sun H."/>
            <person name="Kurtzman C.P."/>
            <person name="Blackwell M."/>
            <person name="Grigoriev I.V."/>
            <person name="Jeffries T.W."/>
        </authorList>
    </citation>
    <scope>NUCLEOTIDE SEQUENCE [LARGE SCALE GENOMIC DNA]</scope>
    <source>
        <strain evidence="3">NRRL Y-12698</strain>
    </source>
</reference>
<keyword evidence="3" id="KW-1185">Reference proteome</keyword>
<evidence type="ECO:0000313" key="3">
    <source>
        <dbReference type="Proteomes" id="UP000094336"/>
    </source>
</evidence>
<dbReference type="Proteomes" id="UP000094336">
    <property type="component" value="Unassembled WGS sequence"/>
</dbReference>
<sequence length="83" mass="9710">MFFFVGVQDINRSLSSAGGAREYCAHCHNNNSMQAIRHVKCFSVFFIPIIPIYWDKRLKCDICNYLVKIDNEQVQELCKKNHL</sequence>
<dbReference type="Pfam" id="PF17032">
    <property type="entry name" value="Zn_ribbon_15"/>
    <property type="match status" value="1"/>
</dbReference>
<name>A0A1E3QI05_9ASCO</name>
<dbReference type="InterPro" id="IPR031493">
    <property type="entry name" value="Zinc_ribbon_15"/>
</dbReference>
<protein>
    <recommendedName>
        <fullName evidence="1">Zinc-ribbon 15 domain-containing protein</fullName>
    </recommendedName>
</protein>
<dbReference type="OrthoDB" id="5545479at2759"/>
<dbReference type="AlphaFoldDB" id="A0A1E3QI05"/>
<evidence type="ECO:0000313" key="2">
    <source>
        <dbReference type="EMBL" id="ODQ77074.1"/>
    </source>
</evidence>
<dbReference type="PANTHER" id="PTHR28139">
    <property type="entry name" value="UPF0768 PROTEIN YBL029C-A"/>
    <property type="match status" value="1"/>
</dbReference>
<accession>A0A1E3QI05</accession>
<dbReference type="EMBL" id="KV454443">
    <property type="protein sequence ID" value="ODQ77074.1"/>
    <property type="molecule type" value="Genomic_DNA"/>
</dbReference>
<dbReference type="RefSeq" id="XP_018982402.1">
    <property type="nucleotide sequence ID" value="XM_019132513.1"/>
</dbReference>
<feature type="domain" description="Zinc-ribbon 15" evidence="1">
    <location>
        <begin position="23"/>
        <end position="79"/>
    </location>
</feature>
<dbReference type="GeneID" id="30150366"/>
<gene>
    <name evidence="2" type="ORF">BABINDRAFT_67921</name>
</gene>
<evidence type="ECO:0000259" key="1">
    <source>
        <dbReference type="Pfam" id="PF17032"/>
    </source>
</evidence>
<proteinExistence type="predicted"/>
<dbReference type="STRING" id="984486.A0A1E3QI05"/>